<keyword evidence="3" id="KW-1185">Reference proteome</keyword>
<dbReference type="RefSeq" id="WP_015195271.1">
    <property type="nucleotide sequence ID" value="NC_019748.1"/>
</dbReference>
<keyword evidence="2" id="KW-0808">Transferase</keyword>
<dbReference type="KEGG" id="scs:Sta7437_4140"/>
<dbReference type="OrthoDB" id="9778766at2"/>
<dbReference type="Proteomes" id="UP000010473">
    <property type="component" value="Chromosome"/>
</dbReference>
<reference evidence="3" key="1">
    <citation type="journal article" date="2013" name="Proc. Natl. Acad. Sci. U.S.A.">
        <title>Improving the coverage of the cyanobacterial phylum using diversity-driven genome sequencing.</title>
        <authorList>
            <person name="Shih P.M."/>
            <person name="Wu D."/>
            <person name="Latifi A."/>
            <person name="Axen S.D."/>
            <person name="Fewer D.P."/>
            <person name="Talla E."/>
            <person name="Calteau A."/>
            <person name="Cai F."/>
            <person name="Tandeau de Marsac N."/>
            <person name="Rippka R."/>
            <person name="Herdman M."/>
            <person name="Sivonen K."/>
            <person name="Coursin T."/>
            <person name="Laurent T."/>
            <person name="Goodwin L."/>
            <person name="Nolan M."/>
            <person name="Davenport K.W."/>
            <person name="Han C.S."/>
            <person name="Rubin E.M."/>
            <person name="Eisen J.A."/>
            <person name="Woyke T."/>
            <person name="Gugger M."/>
            <person name="Kerfeld C.A."/>
        </authorList>
    </citation>
    <scope>NUCLEOTIDE SEQUENCE [LARGE SCALE GENOMIC DNA]</scope>
    <source>
        <strain evidence="3">ATCC 29371 / PCC 7437</strain>
    </source>
</reference>
<feature type="domain" description="Methyltransferase" evidence="1">
    <location>
        <begin position="52"/>
        <end position="172"/>
    </location>
</feature>
<dbReference type="STRING" id="111780.Sta7437_4140"/>
<gene>
    <name evidence="2" type="ordered locus">Sta7437_4140</name>
</gene>
<dbReference type="eggNOG" id="COG2226">
    <property type="taxonomic scope" value="Bacteria"/>
</dbReference>
<dbReference type="PANTHER" id="PTHR43591:SF24">
    <property type="entry name" value="2-METHOXY-6-POLYPRENYL-1,4-BENZOQUINOL METHYLASE, MITOCHONDRIAL"/>
    <property type="match status" value="1"/>
</dbReference>
<dbReference type="HOGENOM" id="CLU_081790_1_0_3"/>
<dbReference type="PATRIC" id="fig|111780.3.peg.4292"/>
<protein>
    <submittedName>
        <fullName evidence="2">Methyltransferase type 11</fullName>
    </submittedName>
</protein>
<dbReference type="CDD" id="cd02440">
    <property type="entry name" value="AdoMet_MTases"/>
    <property type="match status" value="1"/>
</dbReference>
<keyword evidence="2" id="KW-0489">Methyltransferase</keyword>
<dbReference type="Pfam" id="PF13847">
    <property type="entry name" value="Methyltransf_31"/>
    <property type="match status" value="1"/>
</dbReference>
<dbReference type="EMBL" id="CP003653">
    <property type="protein sequence ID" value="AFZ37617.1"/>
    <property type="molecule type" value="Genomic_DNA"/>
</dbReference>
<dbReference type="InterPro" id="IPR029063">
    <property type="entry name" value="SAM-dependent_MTases_sf"/>
</dbReference>
<dbReference type="GO" id="GO:0032259">
    <property type="term" value="P:methylation"/>
    <property type="evidence" value="ECO:0007669"/>
    <property type="project" value="UniProtKB-KW"/>
</dbReference>
<dbReference type="Gene3D" id="3.40.50.150">
    <property type="entry name" value="Vaccinia Virus protein VP39"/>
    <property type="match status" value="1"/>
</dbReference>
<dbReference type="AlphaFoldDB" id="K9Y105"/>
<dbReference type="GO" id="GO:0008168">
    <property type="term" value="F:methyltransferase activity"/>
    <property type="evidence" value="ECO:0007669"/>
    <property type="project" value="UniProtKB-KW"/>
</dbReference>
<dbReference type="SUPFAM" id="SSF53335">
    <property type="entry name" value="S-adenosyl-L-methionine-dependent methyltransferases"/>
    <property type="match status" value="1"/>
</dbReference>
<sequence length="249" mass="28685">MNFQAQSNYQIWQNKDLAHTYLSGVRSAIPLAKEQIDCLLRIINLTQIKVSNFLDLGCGNGILSQAIWQQYPQATGVLLDFSEAMLQEAKTNLNSKVYHGIFIKQDFGLTHWTDAIKQLSPFDVIVSGFAIHHQPDERKKQIYQEIYHILKPGGVFLNLEHVISQSNFGEEAFNELFIEHLYAYHQQQNSTQSKEEIAQQYYHRPDKQANILASVENQCNWLREIGFIEVDCFFKIFELALFGGVKAKK</sequence>
<dbReference type="PANTHER" id="PTHR43591">
    <property type="entry name" value="METHYLTRANSFERASE"/>
    <property type="match status" value="1"/>
</dbReference>
<dbReference type="InterPro" id="IPR025714">
    <property type="entry name" value="Methyltranfer_dom"/>
</dbReference>
<name>K9Y105_STAC7</name>
<evidence type="ECO:0000313" key="3">
    <source>
        <dbReference type="Proteomes" id="UP000010473"/>
    </source>
</evidence>
<proteinExistence type="predicted"/>
<evidence type="ECO:0000259" key="1">
    <source>
        <dbReference type="Pfam" id="PF13847"/>
    </source>
</evidence>
<evidence type="ECO:0000313" key="2">
    <source>
        <dbReference type="EMBL" id="AFZ37617.1"/>
    </source>
</evidence>
<organism evidence="2 3">
    <name type="scientific">Stanieria cyanosphaera (strain ATCC 29371 / PCC 7437)</name>
    <dbReference type="NCBI Taxonomy" id="111780"/>
    <lineage>
        <taxon>Bacteria</taxon>
        <taxon>Bacillati</taxon>
        <taxon>Cyanobacteriota</taxon>
        <taxon>Cyanophyceae</taxon>
        <taxon>Pleurocapsales</taxon>
        <taxon>Dermocarpellaceae</taxon>
        <taxon>Stanieria</taxon>
    </lineage>
</organism>
<accession>K9Y105</accession>